<comment type="catalytic activity">
    <reaction evidence="7 8">
        <text>7,8-dihydroneopterin 3'-triphosphate + H2O = 6-carboxy-5,6,7,8-tetrahydropterin + triphosphate + acetaldehyde + 2 H(+)</text>
        <dbReference type="Rhea" id="RHEA:27966"/>
        <dbReference type="ChEBI" id="CHEBI:15343"/>
        <dbReference type="ChEBI" id="CHEBI:15377"/>
        <dbReference type="ChEBI" id="CHEBI:15378"/>
        <dbReference type="ChEBI" id="CHEBI:18036"/>
        <dbReference type="ChEBI" id="CHEBI:58462"/>
        <dbReference type="ChEBI" id="CHEBI:61032"/>
        <dbReference type="EC" id="4.1.2.50"/>
    </reaction>
</comment>
<sequence length="119" mass="13793">MRIKVYKEFNFSAAHKLVDYNGECANLHGHTYKLGVAVSGSVGENSMVIDFKVLKNIVEERVVSKLDHKYLNDIIHNPTAERVCEWILDELKDYMPESVNLEFIRLWESETSYVEISLK</sequence>
<comment type="similarity">
    <text evidence="2 8">Belongs to the PTPS family. QueD subfamily.</text>
</comment>
<name>A0A2R4W245_THEAF</name>
<gene>
    <name evidence="11" type="ORF">TDSAC_1450</name>
</gene>
<keyword evidence="12" id="KW-1185">Reference proteome</keyword>
<evidence type="ECO:0000256" key="1">
    <source>
        <dbReference type="ARBA" id="ARBA00005061"/>
    </source>
</evidence>
<proteinExistence type="inferred from homology"/>
<evidence type="ECO:0000256" key="5">
    <source>
        <dbReference type="ARBA" id="ARBA00022833"/>
    </source>
</evidence>
<dbReference type="PANTHER" id="PTHR12589:SF7">
    <property type="entry name" value="6-PYRUVOYL TETRAHYDROBIOPTERIN SYNTHASE"/>
    <property type="match status" value="1"/>
</dbReference>
<protein>
    <recommendedName>
        <fullName evidence="3 8">6-carboxy-5,6,7,8-tetrahydropterin synthase</fullName>
        <ecNumber evidence="8">4.-.-.-</ecNumber>
    </recommendedName>
</protein>
<dbReference type="InterPro" id="IPR038418">
    <property type="entry name" value="6-PTP_synth/QueD_sf"/>
</dbReference>
<feature type="binding site" evidence="10">
    <location>
        <position position="28"/>
    </location>
    <ligand>
        <name>Zn(2+)</name>
        <dbReference type="ChEBI" id="CHEBI:29105"/>
    </ligand>
</feature>
<feature type="active site" description="Charge relay system" evidence="9">
    <location>
        <position position="68"/>
    </location>
</feature>
<dbReference type="GO" id="GO:0070497">
    <property type="term" value="F:6-carboxytetrahydropterin synthase activity"/>
    <property type="evidence" value="ECO:0007669"/>
    <property type="project" value="UniProtKB-EC"/>
</dbReference>
<keyword evidence="6 8" id="KW-0456">Lyase</keyword>
<comment type="cofactor">
    <cofactor evidence="8 10">
        <name>Zn(2+)</name>
        <dbReference type="ChEBI" id="CHEBI:29105"/>
    </cofactor>
    <text evidence="8 10">Binds 1 zinc ion per subunit.</text>
</comment>
<dbReference type="EMBL" id="CP020921">
    <property type="protein sequence ID" value="AWB10790.1"/>
    <property type="molecule type" value="Genomic_DNA"/>
</dbReference>
<evidence type="ECO:0000313" key="11">
    <source>
        <dbReference type="EMBL" id="AWB10790.1"/>
    </source>
</evidence>
<feature type="active site" description="Charge relay system" evidence="9">
    <location>
        <position position="108"/>
    </location>
</feature>
<keyword evidence="8" id="KW-0671">Queuosine biosynthesis</keyword>
<dbReference type="Pfam" id="PF01242">
    <property type="entry name" value="PTPS"/>
    <property type="match status" value="1"/>
</dbReference>
<comment type="pathway">
    <text evidence="1 8">Purine metabolism; 7-cyano-7-deazaguanine biosynthesis.</text>
</comment>
<dbReference type="UniPathway" id="UPA00391"/>
<dbReference type="Proteomes" id="UP000244792">
    <property type="component" value="Chromosome"/>
</dbReference>
<evidence type="ECO:0000256" key="9">
    <source>
        <dbReference type="PIRSR" id="PIRSR006113-1"/>
    </source>
</evidence>
<feature type="binding site" evidence="10">
    <location>
        <position position="15"/>
    </location>
    <ligand>
        <name>Zn(2+)</name>
        <dbReference type="ChEBI" id="CHEBI:29105"/>
    </ligand>
</feature>
<evidence type="ECO:0000313" key="12">
    <source>
        <dbReference type="Proteomes" id="UP000244792"/>
    </source>
</evidence>
<dbReference type="SUPFAM" id="SSF55620">
    <property type="entry name" value="Tetrahydrobiopterin biosynthesis enzymes-like"/>
    <property type="match status" value="1"/>
</dbReference>
<keyword evidence="4 8" id="KW-0479">Metal-binding</keyword>
<dbReference type="Gene3D" id="3.30.479.10">
    <property type="entry name" value="6-pyruvoyl tetrahydropterin synthase/QueD"/>
    <property type="match status" value="1"/>
</dbReference>
<dbReference type="AlphaFoldDB" id="A0A2R4W245"/>
<organism evidence="11 12">
    <name type="scientific">Thermodesulfobium acidiphilum</name>
    <dbReference type="NCBI Taxonomy" id="1794699"/>
    <lineage>
        <taxon>Bacteria</taxon>
        <taxon>Pseudomonadati</taxon>
        <taxon>Thermodesulfobiota</taxon>
        <taxon>Thermodesulfobiia</taxon>
        <taxon>Thermodesulfobiales</taxon>
        <taxon>Thermodesulfobiaceae</taxon>
        <taxon>Thermodesulfobium</taxon>
    </lineage>
</organism>
<accession>A0A2R4W245</accession>
<evidence type="ECO:0000256" key="3">
    <source>
        <dbReference type="ARBA" id="ARBA00018141"/>
    </source>
</evidence>
<dbReference type="NCBIfam" id="TIGR03367">
    <property type="entry name" value="queuosine_QueD"/>
    <property type="match status" value="1"/>
</dbReference>
<keyword evidence="5 8" id="KW-0862">Zinc</keyword>
<dbReference type="EC" id="4.-.-.-" evidence="8"/>
<dbReference type="GO" id="GO:0046872">
    <property type="term" value="F:metal ion binding"/>
    <property type="evidence" value="ECO:0007669"/>
    <property type="project" value="UniProtKB-KW"/>
</dbReference>
<evidence type="ECO:0000256" key="4">
    <source>
        <dbReference type="ARBA" id="ARBA00022723"/>
    </source>
</evidence>
<evidence type="ECO:0000256" key="2">
    <source>
        <dbReference type="ARBA" id="ARBA00008900"/>
    </source>
</evidence>
<evidence type="ECO:0000256" key="6">
    <source>
        <dbReference type="ARBA" id="ARBA00023239"/>
    </source>
</evidence>
<dbReference type="PANTHER" id="PTHR12589">
    <property type="entry name" value="PYRUVOYL TETRAHYDROBIOPTERIN SYNTHASE"/>
    <property type="match status" value="1"/>
</dbReference>
<evidence type="ECO:0000256" key="7">
    <source>
        <dbReference type="ARBA" id="ARBA00048807"/>
    </source>
</evidence>
<dbReference type="GO" id="GO:0008616">
    <property type="term" value="P:tRNA queuosine(34) biosynthetic process"/>
    <property type="evidence" value="ECO:0007669"/>
    <property type="project" value="UniProtKB-KW"/>
</dbReference>
<dbReference type="KEGG" id="taci:TDSAC_1450"/>
<feature type="binding site" evidence="10">
    <location>
        <position position="30"/>
    </location>
    <ligand>
        <name>Zn(2+)</name>
        <dbReference type="ChEBI" id="CHEBI:29105"/>
    </ligand>
</feature>
<dbReference type="InterPro" id="IPR007115">
    <property type="entry name" value="6-PTP_synth/QueD"/>
</dbReference>
<evidence type="ECO:0000256" key="8">
    <source>
        <dbReference type="PIRNR" id="PIRNR006113"/>
    </source>
</evidence>
<dbReference type="PIRSF" id="PIRSF006113">
    <property type="entry name" value="PTP_synth"/>
    <property type="match status" value="1"/>
</dbReference>
<reference evidence="11 12" key="1">
    <citation type="submission" date="2017-04" db="EMBL/GenBank/DDBJ databases">
        <title>Genomic insights into metabolism of Thermodesulfobium acidiphilum.</title>
        <authorList>
            <person name="Toshchakov S.V."/>
            <person name="Frolov E.N."/>
            <person name="Kublanov I.V."/>
            <person name="Samarov N.I."/>
            <person name="Novikov A."/>
            <person name="Lebedinsky A.V."/>
            <person name="Bonch-Osmolovskaya E.A."/>
            <person name="Chernyh N.A."/>
        </authorList>
    </citation>
    <scope>NUCLEOTIDE SEQUENCE [LARGE SCALE GENOMIC DNA]</scope>
    <source>
        <strain evidence="11 12">3127-1</strain>
    </source>
</reference>
<evidence type="ECO:0000256" key="10">
    <source>
        <dbReference type="PIRSR" id="PIRSR006113-2"/>
    </source>
</evidence>
<feature type="active site" description="Proton acceptor" evidence="9">
    <location>
        <position position="24"/>
    </location>
</feature>
<dbReference type="RefSeq" id="WP_321165929.1">
    <property type="nucleotide sequence ID" value="NZ_CP020921.1"/>
</dbReference>